<dbReference type="Proteomes" id="UP001221757">
    <property type="component" value="Unassembled WGS sequence"/>
</dbReference>
<reference evidence="2" key="1">
    <citation type="submission" date="2023-03" db="EMBL/GenBank/DDBJ databases">
        <title>Massive genome expansion in bonnet fungi (Mycena s.s.) driven by repeated elements and novel gene families across ecological guilds.</title>
        <authorList>
            <consortium name="Lawrence Berkeley National Laboratory"/>
            <person name="Harder C.B."/>
            <person name="Miyauchi S."/>
            <person name="Viragh M."/>
            <person name="Kuo A."/>
            <person name="Thoen E."/>
            <person name="Andreopoulos B."/>
            <person name="Lu D."/>
            <person name="Skrede I."/>
            <person name="Drula E."/>
            <person name="Henrissat B."/>
            <person name="Morin E."/>
            <person name="Kohler A."/>
            <person name="Barry K."/>
            <person name="LaButti K."/>
            <person name="Morin E."/>
            <person name="Salamov A."/>
            <person name="Lipzen A."/>
            <person name="Mereny Z."/>
            <person name="Hegedus B."/>
            <person name="Baldrian P."/>
            <person name="Stursova M."/>
            <person name="Weitz H."/>
            <person name="Taylor A."/>
            <person name="Grigoriev I.V."/>
            <person name="Nagy L.G."/>
            <person name="Martin F."/>
            <person name="Kauserud H."/>
        </authorList>
    </citation>
    <scope>NUCLEOTIDE SEQUENCE</scope>
    <source>
        <strain evidence="2">CBHHK067</strain>
    </source>
</reference>
<proteinExistence type="predicted"/>
<dbReference type="EMBL" id="JARKIE010000111">
    <property type="protein sequence ID" value="KAJ7683091.1"/>
    <property type="molecule type" value="Genomic_DNA"/>
</dbReference>
<feature type="region of interest" description="Disordered" evidence="1">
    <location>
        <begin position="179"/>
        <end position="202"/>
    </location>
</feature>
<evidence type="ECO:0000256" key="1">
    <source>
        <dbReference type="SAM" id="MobiDB-lite"/>
    </source>
</evidence>
<dbReference type="AlphaFoldDB" id="A0AAD7D795"/>
<accession>A0AAD7D795</accession>
<name>A0AAD7D795_MYCRO</name>
<feature type="compositionally biased region" description="Basic and acidic residues" evidence="1">
    <location>
        <begin position="192"/>
        <end position="201"/>
    </location>
</feature>
<sequence>MIGSSRVHLPSFPSTSTPCQPAAKTKPKSKSNLNIKENYFEKQPGDDRKVNELRLGLRCVCFLFLHSSSFPPLSALLHRSKLLLRAPLLPCIFWYFTRPKQRTKRAPSPYNIYIKENRDSRVAAHPGRPRTDGMSATTHSCLPSRHLAAADKHLRRAPACGPTRRIIGQPVDKRAPWRREGATKAVPKATASKKEESEEIHPPFSPLSLSALRAVFAPLRLSGARISCLIPKLTIPLVPPPYSRTFVCTFTF</sequence>
<organism evidence="2 3">
    <name type="scientific">Mycena rosella</name>
    <name type="common">Pink bonnet</name>
    <name type="synonym">Agaricus rosellus</name>
    <dbReference type="NCBI Taxonomy" id="1033263"/>
    <lineage>
        <taxon>Eukaryota</taxon>
        <taxon>Fungi</taxon>
        <taxon>Dikarya</taxon>
        <taxon>Basidiomycota</taxon>
        <taxon>Agaricomycotina</taxon>
        <taxon>Agaricomycetes</taxon>
        <taxon>Agaricomycetidae</taxon>
        <taxon>Agaricales</taxon>
        <taxon>Marasmiineae</taxon>
        <taxon>Mycenaceae</taxon>
        <taxon>Mycena</taxon>
    </lineage>
</organism>
<gene>
    <name evidence="2" type="ORF">B0H17DRAFT_1205330</name>
</gene>
<protein>
    <submittedName>
        <fullName evidence="2">Uncharacterized protein</fullName>
    </submittedName>
</protein>
<feature type="region of interest" description="Disordered" evidence="1">
    <location>
        <begin position="1"/>
        <end position="30"/>
    </location>
</feature>
<keyword evidence="3" id="KW-1185">Reference proteome</keyword>
<evidence type="ECO:0000313" key="2">
    <source>
        <dbReference type="EMBL" id="KAJ7683091.1"/>
    </source>
</evidence>
<comment type="caution">
    <text evidence="2">The sequence shown here is derived from an EMBL/GenBank/DDBJ whole genome shotgun (WGS) entry which is preliminary data.</text>
</comment>
<evidence type="ECO:0000313" key="3">
    <source>
        <dbReference type="Proteomes" id="UP001221757"/>
    </source>
</evidence>